<dbReference type="AlphaFoldDB" id="A0A9P7A4G2"/>
<dbReference type="OrthoDB" id="346907at2759"/>
<evidence type="ECO:0000256" key="1">
    <source>
        <dbReference type="SAM" id="MobiDB-lite"/>
    </source>
</evidence>
<dbReference type="SMART" id="SM00220">
    <property type="entry name" value="S_TKc"/>
    <property type="match status" value="1"/>
</dbReference>
<sequence>MPSNPAKIAVNDLTGRVIKTEQIANGHCAEVWKGTYTIEGRPVVVRYGDSIQFIVAVKVVRSTLFLDSQTAEQTIRRLLRETGVWSKCVHPHLAPFIGICYEVTRGYRVPCLISPFYENRTIMQYLKNNSNAVRMDLLRQFISGLAYLHGRAIVHGDLKPTNILIDDAGNAVLADFGHSRILEASGFTTSTVTIAGTFRYMAPELMVPENPDITPTPTIASDVWAAGMTGLEILSSKIPFVEFKTESQLVAAMLADKLPNKAHYPLVRHGAWSAFEHCWKKNPSERPDVRRLSDYLDEKYGPDSSRSARPTRTRG</sequence>
<feature type="domain" description="Protein kinase" evidence="2">
    <location>
        <begin position="17"/>
        <end position="296"/>
    </location>
</feature>
<dbReference type="EMBL" id="JABBWD010000004">
    <property type="protein sequence ID" value="KAG1781918.1"/>
    <property type="molecule type" value="Genomic_DNA"/>
</dbReference>
<gene>
    <name evidence="3" type="ORF">EV702DRAFT_1265611</name>
</gene>
<keyword evidence="3" id="KW-0808">Transferase</keyword>
<organism evidence="3 4">
    <name type="scientific">Suillus placidus</name>
    <dbReference type="NCBI Taxonomy" id="48579"/>
    <lineage>
        <taxon>Eukaryota</taxon>
        <taxon>Fungi</taxon>
        <taxon>Dikarya</taxon>
        <taxon>Basidiomycota</taxon>
        <taxon>Agaricomycotina</taxon>
        <taxon>Agaricomycetes</taxon>
        <taxon>Agaricomycetidae</taxon>
        <taxon>Boletales</taxon>
        <taxon>Suillineae</taxon>
        <taxon>Suillaceae</taxon>
        <taxon>Suillus</taxon>
    </lineage>
</organism>
<dbReference type="Proteomes" id="UP000714275">
    <property type="component" value="Unassembled WGS sequence"/>
</dbReference>
<dbReference type="InterPro" id="IPR001245">
    <property type="entry name" value="Ser-Thr/Tyr_kinase_cat_dom"/>
</dbReference>
<feature type="compositionally biased region" description="Basic and acidic residues" evidence="1">
    <location>
        <begin position="284"/>
        <end position="301"/>
    </location>
</feature>
<dbReference type="GO" id="GO:0005524">
    <property type="term" value="F:ATP binding"/>
    <property type="evidence" value="ECO:0007669"/>
    <property type="project" value="InterPro"/>
</dbReference>
<dbReference type="Gene3D" id="1.10.510.10">
    <property type="entry name" value="Transferase(Phosphotransferase) domain 1"/>
    <property type="match status" value="1"/>
</dbReference>
<dbReference type="PROSITE" id="PS00108">
    <property type="entry name" value="PROTEIN_KINASE_ST"/>
    <property type="match status" value="1"/>
</dbReference>
<reference evidence="3" key="1">
    <citation type="journal article" date="2020" name="New Phytol.">
        <title>Comparative genomics reveals dynamic genome evolution in host specialist ectomycorrhizal fungi.</title>
        <authorList>
            <person name="Lofgren L.A."/>
            <person name="Nguyen N.H."/>
            <person name="Vilgalys R."/>
            <person name="Ruytinx J."/>
            <person name="Liao H.L."/>
            <person name="Branco S."/>
            <person name="Kuo A."/>
            <person name="LaButti K."/>
            <person name="Lipzen A."/>
            <person name="Andreopoulos W."/>
            <person name="Pangilinan J."/>
            <person name="Riley R."/>
            <person name="Hundley H."/>
            <person name="Na H."/>
            <person name="Barry K."/>
            <person name="Grigoriev I.V."/>
            <person name="Stajich J.E."/>
            <person name="Kennedy P.G."/>
        </authorList>
    </citation>
    <scope>NUCLEOTIDE SEQUENCE</scope>
    <source>
        <strain evidence="3">DOB743</strain>
    </source>
</reference>
<dbReference type="InterPro" id="IPR008271">
    <property type="entry name" value="Ser/Thr_kinase_AS"/>
</dbReference>
<keyword evidence="3" id="KW-0418">Kinase</keyword>
<proteinExistence type="predicted"/>
<dbReference type="Pfam" id="PF07714">
    <property type="entry name" value="PK_Tyr_Ser-Thr"/>
    <property type="match status" value="1"/>
</dbReference>
<name>A0A9P7A4G2_9AGAM</name>
<evidence type="ECO:0000313" key="3">
    <source>
        <dbReference type="EMBL" id="KAG1781918.1"/>
    </source>
</evidence>
<dbReference type="SUPFAM" id="SSF56112">
    <property type="entry name" value="Protein kinase-like (PK-like)"/>
    <property type="match status" value="1"/>
</dbReference>
<accession>A0A9P7A4G2</accession>
<dbReference type="GO" id="GO:0004674">
    <property type="term" value="F:protein serine/threonine kinase activity"/>
    <property type="evidence" value="ECO:0007669"/>
    <property type="project" value="TreeGrafter"/>
</dbReference>
<keyword evidence="4" id="KW-1185">Reference proteome</keyword>
<dbReference type="InterPro" id="IPR011009">
    <property type="entry name" value="Kinase-like_dom_sf"/>
</dbReference>
<protein>
    <submittedName>
        <fullName evidence="3">Kinase-like domain-containing protein</fullName>
    </submittedName>
</protein>
<dbReference type="PANTHER" id="PTHR44329">
    <property type="entry name" value="SERINE/THREONINE-PROTEIN KINASE TNNI3K-RELATED"/>
    <property type="match status" value="1"/>
</dbReference>
<dbReference type="InterPro" id="IPR000719">
    <property type="entry name" value="Prot_kinase_dom"/>
</dbReference>
<dbReference type="PROSITE" id="PS50011">
    <property type="entry name" value="PROTEIN_KINASE_DOM"/>
    <property type="match status" value="1"/>
</dbReference>
<feature type="region of interest" description="Disordered" evidence="1">
    <location>
        <begin position="284"/>
        <end position="315"/>
    </location>
</feature>
<comment type="caution">
    <text evidence="3">The sequence shown here is derived from an EMBL/GenBank/DDBJ whole genome shotgun (WGS) entry which is preliminary data.</text>
</comment>
<evidence type="ECO:0000259" key="2">
    <source>
        <dbReference type="PROSITE" id="PS50011"/>
    </source>
</evidence>
<dbReference type="InterPro" id="IPR051681">
    <property type="entry name" value="Ser/Thr_Kinases-Pseudokinases"/>
</dbReference>
<evidence type="ECO:0000313" key="4">
    <source>
        <dbReference type="Proteomes" id="UP000714275"/>
    </source>
</evidence>